<evidence type="ECO:0000313" key="3">
    <source>
        <dbReference type="Proteomes" id="UP000521943"/>
    </source>
</evidence>
<feature type="region of interest" description="Disordered" evidence="1">
    <location>
        <begin position="473"/>
        <end position="492"/>
    </location>
</feature>
<dbReference type="EMBL" id="JACGCI010000030">
    <property type="protein sequence ID" value="KAF6755316.1"/>
    <property type="molecule type" value="Genomic_DNA"/>
</dbReference>
<reference evidence="2 3" key="1">
    <citation type="submission" date="2020-07" db="EMBL/GenBank/DDBJ databases">
        <title>Comparative genomics of pyrophilous fungi reveals a link between fire events and developmental genes.</title>
        <authorList>
            <consortium name="DOE Joint Genome Institute"/>
            <person name="Steindorff A.S."/>
            <person name="Carver A."/>
            <person name="Calhoun S."/>
            <person name="Stillman K."/>
            <person name="Liu H."/>
            <person name="Lipzen A."/>
            <person name="Pangilinan J."/>
            <person name="Labutti K."/>
            <person name="Bruns T.D."/>
            <person name="Grigoriev I.V."/>
        </authorList>
    </citation>
    <scope>NUCLEOTIDE SEQUENCE [LARGE SCALE GENOMIC DNA]</scope>
    <source>
        <strain evidence="2 3">CBS 144469</strain>
    </source>
</reference>
<gene>
    <name evidence="2" type="ORF">DFP72DRAFT_1169583</name>
</gene>
<feature type="compositionally biased region" description="Low complexity" evidence="1">
    <location>
        <begin position="476"/>
        <end position="491"/>
    </location>
</feature>
<feature type="compositionally biased region" description="Acidic residues" evidence="1">
    <location>
        <begin position="182"/>
        <end position="197"/>
    </location>
</feature>
<proteinExistence type="predicted"/>
<dbReference type="AlphaFoldDB" id="A0A8H6M7V1"/>
<organism evidence="2 3">
    <name type="scientific">Ephemerocybe angulata</name>
    <dbReference type="NCBI Taxonomy" id="980116"/>
    <lineage>
        <taxon>Eukaryota</taxon>
        <taxon>Fungi</taxon>
        <taxon>Dikarya</taxon>
        <taxon>Basidiomycota</taxon>
        <taxon>Agaricomycotina</taxon>
        <taxon>Agaricomycetes</taxon>
        <taxon>Agaricomycetidae</taxon>
        <taxon>Agaricales</taxon>
        <taxon>Agaricineae</taxon>
        <taxon>Psathyrellaceae</taxon>
        <taxon>Ephemerocybe</taxon>
    </lineage>
</organism>
<dbReference type="OrthoDB" id="2921613at2759"/>
<accession>A0A8H6M7V1</accession>
<feature type="compositionally biased region" description="Low complexity" evidence="1">
    <location>
        <begin position="89"/>
        <end position="110"/>
    </location>
</feature>
<evidence type="ECO:0000256" key="1">
    <source>
        <dbReference type="SAM" id="MobiDB-lite"/>
    </source>
</evidence>
<feature type="region of interest" description="Disordered" evidence="1">
    <location>
        <begin position="87"/>
        <end position="122"/>
    </location>
</feature>
<evidence type="ECO:0000313" key="2">
    <source>
        <dbReference type="EMBL" id="KAF6755316.1"/>
    </source>
</evidence>
<feature type="compositionally biased region" description="Acidic residues" evidence="1">
    <location>
        <begin position="378"/>
        <end position="396"/>
    </location>
</feature>
<keyword evidence="3" id="KW-1185">Reference proteome</keyword>
<feature type="region of interest" description="Disordered" evidence="1">
    <location>
        <begin position="182"/>
        <end position="202"/>
    </location>
</feature>
<name>A0A8H6M7V1_9AGAR</name>
<dbReference type="Proteomes" id="UP000521943">
    <property type="component" value="Unassembled WGS sequence"/>
</dbReference>
<feature type="region of interest" description="Disordered" evidence="1">
    <location>
        <begin position="360"/>
        <end position="419"/>
    </location>
</feature>
<comment type="caution">
    <text evidence="2">The sequence shown here is derived from an EMBL/GenBank/DDBJ whole genome shotgun (WGS) entry which is preliminary data.</text>
</comment>
<sequence>MAATATPPAVVLALHDFDTARLYNAWLLSAHPKRRCVGALQSGTTTTAPAVVGGANDSTPGAPVVVSGAPAPAKKISFTRFTLVPGPTSPTSLRPSPSSYTSPSRSSYPSLPAPRHPVHHHHAAATHSPLYTHHASFQDLTRSLTCQAQALSSLPSQPLCLLALPSTSSFFLLLLLYSDQDDSDEDDSDENDSDDDDARGGYAHTMGPCLVGSFRPPPPNQRYHGHSRSRFGLTKGVWSMRLALCEGPSLLPRRRFEGNGRYDDALLYPLTSHPSFFRLRCARPALLEEEDHRPSEPPVTSYPRMGDLRSLHAEKDGKKDGKGEAWCVKVDKGFGGVGVWTLRKIVWIREVQEVQMRLQAQEAKGRELEERSSASERETEDEDEHEETLVDSDSEWDSVSTTCSSRQEEGEASDAQLSTEKGNLIEMAVGRVNSAGKGDDGGSGGGDVDVETSHMASSAWLCAFYRASLAAPSSAQRRGQGQRQGQVQVRGHSQMQWQGRWTILLEIARRDGVRIKVVKPASSSVGDEGEGGEGCEVVEAFGEV</sequence>
<protein>
    <submittedName>
        <fullName evidence="2">Uncharacterized protein</fullName>
    </submittedName>
</protein>
<feature type="compositionally biased region" description="Basic and acidic residues" evidence="1">
    <location>
        <begin position="363"/>
        <end position="377"/>
    </location>
</feature>